<dbReference type="KEGG" id="nfa:NFA_15480"/>
<organism evidence="1 2">
    <name type="scientific">Nocardia farcinica (strain IFM 10152)</name>
    <dbReference type="NCBI Taxonomy" id="247156"/>
    <lineage>
        <taxon>Bacteria</taxon>
        <taxon>Bacillati</taxon>
        <taxon>Actinomycetota</taxon>
        <taxon>Actinomycetes</taxon>
        <taxon>Mycobacteriales</taxon>
        <taxon>Nocardiaceae</taxon>
        <taxon>Nocardia</taxon>
    </lineage>
</organism>
<proteinExistence type="predicted"/>
<protein>
    <submittedName>
        <fullName evidence="1">Uncharacterized protein</fullName>
    </submittedName>
</protein>
<dbReference type="OrthoDB" id="4557733at2"/>
<reference evidence="1 2" key="1">
    <citation type="journal article" date="2004" name="Proc. Natl. Acad. Sci. U.S.A.">
        <title>The complete genomic sequence of Nocardia farcinica IFM 10152.</title>
        <authorList>
            <person name="Ishikawa J."/>
            <person name="Yamashita A."/>
            <person name="Mikami Y."/>
            <person name="Hoshino Y."/>
            <person name="Kurita H."/>
            <person name="Hotta K."/>
            <person name="Shiba T."/>
            <person name="Hattori M."/>
        </authorList>
    </citation>
    <scope>NUCLEOTIDE SEQUENCE [LARGE SCALE GENOMIC DNA]</scope>
    <source>
        <strain evidence="1 2">IFM 10152</strain>
    </source>
</reference>
<dbReference type="HOGENOM" id="CLU_1249543_0_0_11"/>
<dbReference type="EMBL" id="AP006618">
    <property type="protein sequence ID" value="BAD56393.1"/>
    <property type="molecule type" value="Genomic_DNA"/>
</dbReference>
<name>Q5YZJ8_NOCFA</name>
<dbReference type="eggNOG" id="ENOG5031FWA">
    <property type="taxonomic scope" value="Bacteria"/>
</dbReference>
<accession>Q5YZJ8</accession>
<dbReference type="AlphaFoldDB" id="Q5YZJ8"/>
<dbReference type="STRING" id="247156.NFA_15480"/>
<evidence type="ECO:0000313" key="2">
    <source>
        <dbReference type="Proteomes" id="UP000006820"/>
    </source>
</evidence>
<keyword evidence="2" id="KW-1185">Reference proteome</keyword>
<dbReference type="Proteomes" id="UP000006820">
    <property type="component" value="Chromosome"/>
</dbReference>
<evidence type="ECO:0000313" key="1">
    <source>
        <dbReference type="EMBL" id="BAD56393.1"/>
    </source>
</evidence>
<dbReference type="RefSeq" id="WP_011208078.1">
    <property type="nucleotide sequence ID" value="NC_006361.1"/>
</dbReference>
<sequence>MTTPGGSPPDDDYAWEWGTDFGSTLDEDTILAISTNGAKTKFTGVQGAVGSEIREPAEHTRLIAVSAQGTADEAVTTAQAAANAAANAENLADAAYENSQEWSLEFVCASAEVLLGVNELLVGPMLNVRDGLNAILTDIHVALLEQHNGMTIQTRKWNAEGTAYTVAHEGSLGPNTTRRSFSALSVPVEDLERFFPYVTAVVGSVPPQVLQICVAGVYVPE</sequence>
<gene>
    <name evidence="1" type="ordered locus">NFA_15480</name>
</gene>
<dbReference type="GeneID" id="61132342"/>